<dbReference type="OrthoDB" id="2989771at2"/>
<reference evidence="4 5" key="1">
    <citation type="submission" date="2012-07" db="EMBL/GenBank/DDBJ databases">
        <title>The Genome Sequence of Facklamia hominis CCUG 36813.</title>
        <authorList>
            <consortium name="The Broad Institute Genome Sequencing Platform"/>
            <person name="Earl A."/>
            <person name="Ward D."/>
            <person name="Feldgarden M."/>
            <person name="Gevers D."/>
            <person name="Huys G."/>
            <person name="Walker B."/>
            <person name="Young S.K."/>
            <person name="Zeng Q."/>
            <person name="Gargeya S."/>
            <person name="Fitzgerald M."/>
            <person name="Haas B."/>
            <person name="Abouelleil A."/>
            <person name="Alvarado L."/>
            <person name="Arachchi H.M."/>
            <person name="Berlin A.M."/>
            <person name="Chapman S.B."/>
            <person name="Goldberg J."/>
            <person name="Griggs A."/>
            <person name="Gujja S."/>
            <person name="Hansen M."/>
            <person name="Howarth C."/>
            <person name="Imamovic A."/>
            <person name="Larimer J."/>
            <person name="McCowen C."/>
            <person name="Montmayeur A."/>
            <person name="Murphy C."/>
            <person name="Neiman D."/>
            <person name="Pearson M."/>
            <person name="Priest M."/>
            <person name="Roberts A."/>
            <person name="Saif S."/>
            <person name="Shea T."/>
            <person name="Sisk P."/>
            <person name="Sykes S."/>
            <person name="Wortman J."/>
            <person name="Nusbaum C."/>
            <person name="Birren B."/>
        </authorList>
    </citation>
    <scope>NUCLEOTIDE SEQUENCE [LARGE SCALE GENOMIC DNA]</scope>
    <source>
        <strain evidence="4 5">CCUG 36813</strain>
    </source>
</reference>
<sequence length="377" mass="40773">MNFRKKAYLVSGVLLLSVPTALVAAHDWVIDSSNAILSSFNEVPQAQEMTSALESSSSTTEISHESKEMFTEEAAKESAVSSKGSVNITPIKKVTVELVEESTSEKTSDFDRVPEKEKADESSRVLEPKTNASSNVLLNAVKAEEFQSSDTKTSSTTTVEPVKTTELATTRQEVITTSQEVTTTSQVVEPTTTSVVVNELTTTQEPVQVQAQEPKTTTAAMTTTSQESTTTTQAPVESTTTTQLLVEATTTTQAVEPTTTTQAPVMNSANGMDQPSTAAYRDYIINTYGLTVGSYRPGDPGDHGKGLAIDVMVPVSSELGDQIAQEAINNMGSANISYVIWKQRIYGPWTNGQWQPMEDRGSITQNHFDHVHISFNN</sequence>
<feature type="signal peptide" evidence="2">
    <location>
        <begin position="1"/>
        <end position="24"/>
    </location>
</feature>
<dbReference type="Proteomes" id="UP000004465">
    <property type="component" value="Unassembled WGS sequence"/>
</dbReference>
<proteinExistence type="predicted"/>
<organism evidence="4 5">
    <name type="scientific">Facklamia hominis CCUG 36813</name>
    <dbReference type="NCBI Taxonomy" id="883111"/>
    <lineage>
        <taxon>Bacteria</taxon>
        <taxon>Bacillati</taxon>
        <taxon>Bacillota</taxon>
        <taxon>Bacilli</taxon>
        <taxon>Lactobacillales</taxon>
        <taxon>Aerococcaceae</taxon>
        <taxon>Facklamia</taxon>
    </lineage>
</organism>
<dbReference type="HOGENOM" id="CLU_733083_0_0_9"/>
<evidence type="ECO:0000313" key="5">
    <source>
        <dbReference type="Proteomes" id="UP000004465"/>
    </source>
</evidence>
<dbReference type="AlphaFoldDB" id="K1LE21"/>
<feature type="region of interest" description="Disordered" evidence="1">
    <location>
        <begin position="206"/>
        <end position="238"/>
    </location>
</feature>
<evidence type="ECO:0000256" key="1">
    <source>
        <dbReference type="SAM" id="MobiDB-lite"/>
    </source>
</evidence>
<feature type="compositionally biased region" description="Basic and acidic residues" evidence="1">
    <location>
        <begin position="103"/>
        <end position="126"/>
    </location>
</feature>
<dbReference type="PATRIC" id="fig|883111.3.peg.1030"/>
<evidence type="ECO:0000256" key="2">
    <source>
        <dbReference type="SAM" id="SignalP"/>
    </source>
</evidence>
<dbReference type="EMBL" id="AGZD01000007">
    <property type="protein sequence ID" value="EKB54835.1"/>
    <property type="molecule type" value="Genomic_DNA"/>
</dbReference>
<keyword evidence="2" id="KW-0732">Signal</keyword>
<gene>
    <name evidence="4" type="ORF">HMPREF9706_01025</name>
</gene>
<feature type="chain" id="PRO_5003850399" description="ARB-07466-like C-terminal domain-containing protein" evidence="2">
    <location>
        <begin position="25"/>
        <end position="377"/>
    </location>
</feature>
<feature type="region of interest" description="Disordered" evidence="1">
    <location>
        <begin position="102"/>
        <end position="126"/>
    </location>
</feature>
<dbReference type="Pfam" id="PF26571">
    <property type="entry name" value="VldE"/>
    <property type="match status" value="1"/>
</dbReference>
<keyword evidence="5" id="KW-1185">Reference proteome</keyword>
<feature type="domain" description="ARB-07466-like C-terminal" evidence="3">
    <location>
        <begin position="274"/>
        <end position="368"/>
    </location>
</feature>
<comment type="caution">
    <text evidence="4">The sequence shown here is derived from an EMBL/GenBank/DDBJ whole genome shotgun (WGS) entry which is preliminary data.</text>
</comment>
<dbReference type="InterPro" id="IPR058593">
    <property type="entry name" value="ARB_07466-like_C"/>
</dbReference>
<feature type="compositionally biased region" description="Polar residues" evidence="1">
    <location>
        <begin position="206"/>
        <end position="215"/>
    </location>
</feature>
<feature type="compositionally biased region" description="Low complexity" evidence="1">
    <location>
        <begin position="250"/>
        <end position="265"/>
    </location>
</feature>
<dbReference type="STRING" id="883111.HMPREF9706_01025"/>
<evidence type="ECO:0000259" key="3">
    <source>
        <dbReference type="Pfam" id="PF26571"/>
    </source>
</evidence>
<evidence type="ECO:0000313" key="4">
    <source>
        <dbReference type="EMBL" id="EKB54835.1"/>
    </source>
</evidence>
<feature type="compositionally biased region" description="Low complexity" evidence="1">
    <location>
        <begin position="216"/>
        <end position="238"/>
    </location>
</feature>
<name>K1LE21_9LACT</name>
<feature type="region of interest" description="Disordered" evidence="1">
    <location>
        <begin position="250"/>
        <end position="273"/>
    </location>
</feature>
<accession>K1LE21</accession>
<protein>
    <recommendedName>
        <fullName evidence="3">ARB-07466-like C-terminal domain-containing protein</fullName>
    </recommendedName>
</protein>